<dbReference type="Gene3D" id="2.10.25.10">
    <property type="entry name" value="Laminin"/>
    <property type="match status" value="2"/>
</dbReference>
<dbReference type="PANTHER" id="PTHR11219:SF69">
    <property type="entry name" value="TENEURIN-A"/>
    <property type="match status" value="1"/>
</dbReference>
<dbReference type="GO" id="GO:0042803">
    <property type="term" value="F:protein homodimerization activity"/>
    <property type="evidence" value="ECO:0007669"/>
    <property type="project" value="TreeGrafter"/>
</dbReference>
<proteinExistence type="predicted"/>
<accession>A0A7S2NU76</accession>
<dbReference type="AlphaFoldDB" id="A0A7S2NU76"/>
<evidence type="ECO:0000256" key="1">
    <source>
        <dbReference type="ARBA" id="ARBA00022536"/>
    </source>
</evidence>
<dbReference type="PROSITE" id="PS00022">
    <property type="entry name" value="EGF_1"/>
    <property type="match status" value="2"/>
</dbReference>
<feature type="disulfide bond" evidence="4">
    <location>
        <begin position="244"/>
        <end position="253"/>
    </location>
</feature>
<evidence type="ECO:0000256" key="2">
    <source>
        <dbReference type="ARBA" id="ARBA00022737"/>
    </source>
</evidence>
<evidence type="ECO:0000256" key="4">
    <source>
        <dbReference type="PROSITE-ProRule" id="PRU00076"/>
    </source>
</evidence>
<comment type="caution">
    <text evidence="4">Lacks conserved residue(s) required for the propagation of feature annotation.</text>
</comment>
<keyword evidence="3 4" id="KW-1015">Disulfide bond</keyword>
<dbReference type="PRINTS" id="PR00011">
    <property type="entry name" value="EGFLAMININ"/>
</dbReference>
<feature type="domain" description="EGF-like" evidence="5">
    <location>
        <begin position="120"/>
        <end position="154"/>
    </location>
</feature>
<keyword evidence="1 4" id="KW-0245">EGF-like domain</keyword>
<dbReference type="SMART" id="SM00181">
    <property type="entry name" value="EGF"/>
    <property type="match status" value="3"/>
</dbReference>
<evidence type="ECO:0000259" key="5">
    <source>
        <dbReference type="PROSITE" id="PS50026"/>
    </source>
</evidence>
<dbReference type="GO" id="GO:0007157">
    <property type="term" value="P:heterophilic cell-cell adhesion via plasma membrane cell adhesion molecules"/>
    <property type="evidence" value="ECO:0007669"/>
    <property type="project" value="TreeGrafter"/>
</dbReference>
<name>A0A7S2NU76_9STRA</name>
<feature type="domain" description="EGF-like" evidence="5">
    <location>
        <begin position="225"/>
        <end position="254"/>
    </location>
</feature>
<dbReference type="InterPro" id="IPR000742">
    <property type="entry name" value="EGF"/>
</dbReference>
<dbReference type="PROSITE" id="PS01186">
    <property type="entry name" value="EGF_2"/>
    <property type="match status" value="1"/>
</dbReference>
<dbReference type="EMBL" id="HBGY01002429">
    <property type="protein sequence ID" value="CAD9558482.1"/>
    <property type="molecule type" value="Transcribed_RNA"/>
</dbReference>
<dbReference type="PROSITE" id="PS50026">
    <property type="entry name" value="EGF_3"/>
    <property type="match status" value="2"/>
</dbReference>
<dbReference type="PANTHER" id="PTHR11219">
    <property type="entry name" value="TENEURIN AND N-ACETYLGLUCOSAMINE-1-PHOSPHODIESTER ALPHA-N-ACETYLGLUCOSAMINIDASE"/>
    <property type="match status" value="1"/>
</dbReference>
<protein>
    <recommendedName>
        <fullName evidence="5">EGF-like domain-containing protein</fullName>
    </recommendedName>
</protein>
<feature type="disulfide bond" evidence="4">
    <location>
        <begin position="144"/>
        <end position="153"/>
    </location>
</feature>
<reference evidence="6" key="1">
    <citation type="submission" date="2021-01" db="EMBL/GenBank/DDBJ databases">
        <authorList>
            <person name="Corre E."/>
            <person name="Pelletier E."/>
            <person name="Niang G."/>
            <person name="Scheremetjew M."/>
            <person name="Finn R."/>
            <person name="Kale V."/>
            <person name="Holt S."/>
            <person name="Cochrane G."/>
            <person name="Meng A."/>
            <person name="Brown T."/>
            <person name="Cohen L."/>
        </authorList>
    </citation>
    <scope>NUCLEOTIDE SEQUENCE</scope>
    <source>
        <strain evidence="6">B650</strain>
    </source>
</reference>
<dbReference type="InterPro" id="IPR051216">
    <property type="entry name" value="Teneurin"/>
</dbReference>
<evidence type="ECO:0000256" key="3">
    <source>
        <dbReference type="ARBA" id="ARBA00023157"/>
    </source>
</evidence>
<dbReference type="InterPro" id="IPR013111">
    <property type="entry name" value="EGF_extracell"/>
</dbReference>
<dbReference type="GO" id="GO:0050839">
    <property type="term" value="F:cell adhesion molecule binding"/>
    <property type="evidence" value="ECO:0007669"/>
    <property type="project" value="TreeGrafter"/>
</dbReference>
<sequence>MKFIHSFYSTLTPINLDVNFDTSVCLRCISVILGENSNHTHNSDAKMMGFNTKIVFVLATFASNCQAYCPNGCSGHGSCGVNDKCTCYLDPNNNPAWTEHDCSKRTCPLGTAWVGEPVSEDDAHPLVECSNKGTCDRATGDCKCFPNYGGKACERTLCPNNCGGHGICMTESALAHDHGEASYVLPWDSQKHVGCKCDVGYRGVDCTEKECPSGPDVLGGQGATEGRECSGRGLCNYGDGLCKCFTGYYGNRCQHQTVLG</sequence>
<dbReference type="Pfam" id="PF07974">
    <property type="entry name" value="EGF_2"/>
    <property type="match status" value="1"/>
</dbReference>
<keyword evidence="2" id="KW-0677">Repeat</keyword>
<organism evidence="6">
    <name type="scientific">Leptocylindrus danicus</name>
    <dbReference type="NCBI Taxonomy" id="163516"/>
    <lineage>
        <taxon>Eukaryota</taxon>
        <taxon>Sar</taxon>
        <taxon>Stramenopiles</taxon>
        <taxon>Ochrophyta</taxon>
        <taxon>Bacillariophyta</taxon>
        <taxon>Coscinodiscophyceae</taxon>
        <taxon>Chaetocerotophycidae</taxon>
        <taxon>Leptocylindrales</taxon>
        <taxon>Leptocylindraceae</taxon>
        <taxon>Leptocylindrus</taxon>
    </lineage>
</organism>
<evidence type="ECO:0000313" key="6">
    <source>
        <dbReference type="EMBL" id="CAD9558482.1"/>
    </source>
</evidence>
<gene>
    <name evidence="6" type="ORF">LDAN0321_LOCUS1615</name>
</gene>
<dbReference type="GO" id="GO:0046982">
    <property type="term" value="F:protein heterodimerization activity"/>
    <property type="evidence" value="ECO:0007669"/>
    <property type="project" value="TreeGrafter"/>
</dbReference>